<dbReference type="SUPFAM" id="SSF69179">
    <property type="entry name" value="Integrin domains"/>
    <property type="match status" value="1"/>
</dbReference>
<dbReference type="Proteomes" id="UP000591073">
    <property type="component" value="Unassembled WGS sequence"/>
</dbReference>
<feature type="domain" description="Integrin alpha third immunoglobulin-like" evidence="7">
    <location>
        <begin position="1"/>
        <end position="31"/>
    </location>
</feature>
<dbReference type="GO" id="GO:0098609">
    <property type="term" value="P:cell-cell adhesion"/>
    <property type="evidence" value="ECO:0007669"/>
    <property type="project" value="TreeGrafter"/>
</dbReference>
<keyword evidence="6" id="KW-0812">Transmembrane</keyword>
<dbReference type="AlphaFoldDB" id="A0A7L0SGK5"/>
<evidence type="ECO:0000256" key="1">
    <source>
        <dbReference type="ARBA" id="ARBA00004479"/>
    </source>
</evidence>
<dbReference type="PROSITE" id="PS00242">
    <property type="entry name" value="INTEGRIN_ALPHA"/>
    <property type="match status" value="1"/>
</dbReference>
<reference evidence="8 9" key="1">
    <citation type="submission" date="2019-09" db="EMBL/GenBank/DDBJ databases">
        <title>Bird 10,000 Genomes (B10K) Project - Family phase.</title>
        <authorList>
            <person name="Zhang G."/>
        </authorList>
    </citation>
    <scope>NUCLEOTIDE SEQUENCE [LARGE SCALE GENOMIC DNA]</scope>
    <source>
        <strain evidence="8">B10K-DU-008-63</strain>
    </source>
</reference>
<dbReference type="GO" id="GO:0008305">
    <property type="term" value="C:integrin complex"/>
    <property type="evidence" value="ECO:0007669"/>
    <property type="project" value="TreeGrafter"/>
</dbReference>
<dbReference type="GO" id="GO:0009897">
    <property type="term" value="C:external side of plasma membrane"/>
    <property type="evidence" value="ECO:0007669"/>
    <property type="project" value="TreeGrafter"/>
</dbReference>
<evidence type="ECO:0000313" key="8">
    <source>
        <dbReference type="EMBL" id="NXL40778.1"/>
    </source>
</evidence>
<dbReference type="OrthoDB" id="5317514at2759"/>
<dbReference type="EMBL" id="VXAP01002225">
    <property type="protein sequence ID" value="NXL40778.1"/>
    <property type="molecule type" value="Genomic_DNA"/>
</dbReference>
<evidence type="ECO:0000259" key="7">
    <source>
        <dbReference type="Pfam" id="PF20806"/>
    </source>
</evidence>
<gene>
    <name evidence="8" type="primary">Itga6_1</name>
    <name evidence="8" type="ORF">GLABRA_R11773</name>
</gene>
<organism evidence="8 9">
    <name type="scientific">Glaucidium brasilianum</name>
    <name type="common">Ferruginous pygmy-owl</name>
    <dbReference type="NCBI Taxonomy" id="78217"/>
    <lineage>
        <taxon>Eukaryota</taxon>
        <taxon>Metazoa</taxon>
        <taxon>Chordata</taxon>
        <taxon>Craniata</taxon>
        <taxon>Vertebrata</taxon>
        <taxon>Euteleostomi</taxon>
        <taxon>Archelosauria</taxon>
        <taxon>Archosauria</taxon>
        <taxon>Dinosauria</taxon>
        <taxon>Saurischia</taxon>
        <taxon>Theropoda</taxon>
        <taxon>Coelurosauria</taxon>
        <taxon>Aves</taxon>
        <taxon>Neognathae</taxon>
        <taxon>Neoaves</taxon>
        <taxon>Telluraves</taxon>
        <taxon>Strigiformes</taxon>
        <taxon>Strigidae</taxon>
        <taxon>Glaucidium</taxon>
    </lineage>
</organism>
<keyword evidence="4" id="KW-0325">Glycoprotein</keyword>
<comment type="caution">
    <text evidence="8">The sequence shown here is derived from an EMBL/GenBank/DDBJ whole genome shotgun (WGS) entry which is preliminary data.</text>
</comment>
<dbReference type="GO" id="GO:0007160">
    <property type="term" value="P:cell-matrix adhesion"/>
    <property type="evidence" value="ECO:0007669"/>
    <property type="project" value="TreeGrafter"/>
</dbReference>
<evidence type="ECO:0000313" key="9">
    <source>
        <dbReference type="Proteomes" id="UP000591073"/>
    </source>
</evidence>
<protein>
    <submittedName>
        <fullName evidence="8">ITA6 protein</fullName>
    </submittedName>
</protein>
<evidence type="ECO:0000256" key="2">
    <source>
        <dbReference type="ARBA" id="ARBA00023037"/>
    </source>
</evidence>
<feature type="transmembrane region" description="Helical" evidence="6">
    <location>
        <begin position="80"/>
        <end position="104"/>
    </location>
</feature>
<dbReference type="PANTHER" id="PTHR23220:SF90">
    <property type="entry name" value="INTEGRIN ALPHA-7"/>
    <property type="match status" value="1"/>
</dbReference>
<dbReference type="GO" id="GO:0050900">
    <property type="term" value="P:leukocyte migration"/>
    <property type="evidence" value="ECO:0007669"/>
    <property type="project" value="TreeGrafter"/>
</dbReference>
<keyword evidence="9" id="KW-1185">Reference proteome</keyword>
<dbReference type="GO" id="GO:0005178">
    <property type="term" value="F:integrin binding"/>
    <property type="evidence" value="ECO:0007669"/>
    <property type="project" value="TreeGrafter"/>
</dbReference>
<feature type="region of interest" description="Disordered" evidence="5">
    <location>
        <begin position="35"/>
        <end position="55"/>
    </location>
</feature>
<dbReference type="InterPro" id="IPR048286">
    <property type="entry name" value="Integrin_alpha_Ig-like_3"/>
</dbReference>
<comment type="subcellular location">
    <subcellularLocation>
        <location evidence="1">Membrane</location>
        <topology evidence="1">Single-pass type I membrane protein</topology>
    </subcellularLocation>
</comment>
<dbReference type="PANTHER" id="PTHR23220">
    <property type="entry name" value="INTEGRIN ALPHA"/>
    <property type="match status" value="1"/>
</dbReference>
<evidence type="ECO:0000256" key="6">
    <source>
        <dbReference type="SAM" id="Phobius"/>
    </source>
</evidence>
<proteinExistence type="predicted"/>
<dbReference type="Pfam" id="PF20806">
    <property type="entry name" value="Integrin_A_Ig_3"/>
    <property type="match status" value="1"/>
</dbReference>
<accession>A0A7L0SGK5</accession>
<keyword evidence="3 6" id="KW-0472">Membrane</keyword>
<keyword evidence="2" id="KW-0401">Integrin</keyword>
<dbReference type="GO" id="GO:0007229">
    <property type="term" value="P:integrin-mediated signaling pathway"/>
    <property type="evidence" value="ECO:0007669"/>
    <property type="project" value="UniProtKB-KW"/>
</dbReference>
<dbReference type="GO" id="GO:0033627">
    <property type="term" value="P:cell adhesion mediated by integrin"/>
    <property type="evidence" value="ECO:0007669"/>
    <property type="project" value="TreeGrafter"/>
</dbReference>
<keyword evidence="6" id="KW-1133">Transmembrane helix</keyword>
<dbReference type="Gene3D" id="1.20.5.930">
    <property type="entry name" value="Bicelle-embedded integrin alpha(iib) transmembrane segment"/>
    <property type="match status" value="1"/>
</dbReference>
<name>A0A7L0SGK5_GLABR</name>
<feature type="non-terminal residue" evidence="8">
    <location>
        <position position="132"/>
    </location>
</feature>
<feature type="non-terminal residue" evidence="8">
    <location>
        <position position="1"/>
    </location>
</feature>
<sequence length="132" mass="14122">RCLPFRCPLQSFERAAVLTARGRLWNGTFLEVGGDGDRGRGTGDGTPQAGTGPLRWGGGSACPIPISIYLDPGAAVAGGVPWWVILLAALAGALVLALLVFVLWKLGFFRRARYAPPAVPQYHAVKIPREER</sequence>
<dbReference type="Gene3D" id="2.60.40.1530">
    <property type="entry name" value="ntegrin, alpha v. Chain A, domain 4"/>
    <property type="match status" value="1"/>
</dbReference>
<evidence type="ECO:0000256" key="4">
    <source>
        <dbReference type="ARBA" id="ARBA00023180"/>
    </source>
</evidence>
<evidence type="ECO:0000256" key="5">
    <source>
        <dbReference type="SAM" id="MobiDB-lite"/>
    </source>
</evidence>
<dbReference type="InterPro" id="IPR032695">
    <property type="entry name" value="Integrin_dom_sf"/>
</dbReference>
<evidence type="ECO:0000256" key="3">
    <source>
        <dbReference type="ARBA" id="ARBA00023136"/>
    </source>
</evidence>
<dbReference type="InterPro" id="IPR018184">
    <property type="entry name" value="Integrin_alpha_C_CS"/>
</dbReference>